<keyword evidence="2" id="KW-1194">Viral DNA replication</keyword>
<dbReference type="GO" id="GO:0039693">
    <property type="term" value="P:viral DNA genome replication"/>
    <property type="evidence" value="ECO:0007669"/>
    <property type="project" value="UniProtKB-KW"/>
</dbReference>
<dbReference type="InterPro" id="IPR043502">
    <property type="entry name" value="DNA/RNA_pol_sf"/>
</dbReference>
<dbReference type="SUPFAM" id="SSF53098">
    <property type="entry name" value="Ribonuclease H-like"/>
    <property type="match status" value="1"/>
</dbReference>
<protein>
    <submittedName>
        <fullName evidence="4">DNA-directed DNA polymerase, family A, palm domain containing protein</fullName>
    </submittedName>
</protein>
<reference evidence="4" key="1">
    <citation type="submission" date="2020-05" db="EMBL/GenBank/DDBJ databases">
        <authorList>
            <person name="Chiriac C."/>
            <person name="Salcher M."/>
            <person name="Ghai R."/>
            <person name="Kavagutti S V."/>
        </authorList>
    </citation>
    <scope>NUCLEOTIDE SEQUENCE</scope>
</reference>
<dbReference type="SMART" id="SM00482">
    <property type="entry name" value="POLAc"/>
    <property type="match status" value="1"/>
</dbReference>
<dbReference type="Gene3D" id="1.10.150.20">
    <property type="entry name" value="5' to 3' exonuclease, C-terminal subdomain"/>
    <property type="match status" value="1"/>
</dbReference>
<dbReference type="EMBL" id="LR798191">
    <property type="protein sequence ID" value="CAB5079543.1"/>
    <property type="molecule type" value="Genomic_DNA"/>
</dbReference>
<dbReference type="PANTHER" id="PTHR10133">
    <property type="entry name" value="DNA POLYMERASE I"/>
    <property type="match status" value="1"/>
</dbReference>
<evidence type="ECO:0000313" key="4">
    <source>
        <dbReference type="EMBL" id="CAB5079543.1"/>
    </source>
</evidence>
<dbReference type="GO" id="GO:0006302">
    <property type="term" value="P:double-strand break repair"/>
    <property type="evidence" value="ECO:0007669"/>
    <property type="project" value="TreeGrafter"/>
</dbReference>
<name>A0A6J7VQC3_9CAUD</name>
<dbReference type="GO" id="GO:0003887">
    <property type="term" value="F:DNA-directed DNA polymerase activity"/>
    <property type="evidence" value="ECO:0007669"/>
    <property type="project" value="UniProtKB-KW"/>
</dbReference>
<gene>
    <name evidence="4" type="ORF">UFOVP143_19</name>
</gene>
<dbReference type="GO" id="GO:0003677">
    <property type="term" value="F:DNA binding"/>
    <property type="evidence" value="ECO:0007669"/>
    <property type="project" value="InterPro"/>
</dbReference>
<dbReference type="Gene3D" id="3.30.420.10">
    <property type="entry name" value="Ribonuclease H-like superfamily/Ribonuclease H"/>
    <property type="match status" value="1"/>
</dbReference>
<keyword evidence="4" id="KW-0239">DNA-directed DNA polymerase</keyword>
<organism evidence="4">
    <name type="scientific">uncultured Caudovirales phage</name>
    <dbReference type="NCBI Taxonomy" id="2100421"/>
    <lineage>
        <taxon>Viruses</taxon>
        <taxon>Duplodnaviria</taxon>
        <taxon>Heunggongvirae</taxon>
        <taxon>Uroviricota</taxon>
        <taxon>Caudoviricetes</taxon>
        <taxon>Peduoviridae</taxon>
        <taxon>Maltschvirus</taxon>
        <taxon>Maltschvirus maltsch</taxon>
    </lineage>
</organism>
<dbReference type="GO" id="GO:0006261">
    <property type="term" value="P:DNA-templated DNA replication"/>
    <property type="evidence" value="ECO:0007669"/>
    <property type="project" value="InterPro"/>
</dbReference>
<sequence length="686" mass="76553">MNIFYADLETFGHRPITHGTHAYAEASEIMVAAGAMNDGPVEVRDLTLDYAGGMAWLQDQIAQADITVWHNSHFDRTVLKHHGVDLPAEKVRDTMVTAMAHSLPGSLGQICDILQIPIDQAKNKEGKRLIQLLCKERPKKQKLRRATRETHPKEWAEFLDYARLDIEAVRAIDKKLPKWNLTPAERELWLLDQKINDRGVAIDMELVHSAMAAVELAQVGLAEDAHRLTDGQVHAATQRDAMIRFILEQFEIPMEDLRASTVEAMLENGNYPAELRELLQVRLQASTTSTAKYKALDRSVSSDGRLRGALQFCGAIRTGRWSGRLFQPQNLTRPTLKQEMIELGIDAMKAGCAEYIFENVMELASSSIRGAIVAPPAKKLVIADLSNIEGRVLAWLAGETWKLKAFAEFDQGIGADLYKLAYARSFRVDAGDVTKDQRQIGKVQELAMGYEGGVGAFITFALAYGIDLDELADRARPALGAGLIAEAEDAWDWFTKMKRSTAGLSRETWVVIDAIKRAWRYAHPATSAMWKDLANAARDAISNPGRVAFCGKLQLVKRSAWLLIRLPSGRCLCYPAAQVDETGQISYMGINQYSRKWQRLKTYGGKLVENVTQAVARDVMAFGMFEAEQTGYQVALSVHDELITETLDHERFTAEQLASIMSHNPSWAEGLPLAAAGFETYRYRKD</sequence>
<keyword evidence="1" id="KW-0235">DNA replication</keyword>
<accession>A0A6J7VQC3</accession>
<dbReference type="InterPro" id="IPR002298">
    <property type="entry name" value="DNA_polymerase_A"/>
</dbReference>
<dbReference type="InterPro" id="IPR001098">
    <property type="entry name" value="DNA-dir_DNA_pol_A_palm_dom"/>
</dbReference>
<evidence type="ECO:0000259" key="3">
    <source>
        <dbReference type="SMART" id="SM00482"/>
    </source>
</evidence>
<dbReference type="SUPFAM" id="SSF56672">
    <property type="entry name" value="DNA/RNA polymerases"/>
    <property type="match status" value="1"/>
</dbReference>
<dbReference type="Gene3D" id="3.30.70.370">
    <property type="match status" value="1"/>
</dbReference>
<dbReference type="InterPro" id="IPR036397">
    <property type="entry name" value="RNaseH_sf"/>
</dbReference>
<dbReference type="InterPro" id="IPR012337">
    <property type="entry name" value="RNaseH-like_sf"/>
</dbReference>
<evidence type="ECO:0000256" key="1">
    <source>
        <dbReference type="ARBA" id="ARBA00022705"/>
    </source>
</evidence>
<proteinExistence type="predicted"/>
<keyword evidence="4" id="KW-0808">Transferase</keyword>
<keyword evidence="4" id="KW-0548">Nucleotidyltransferase</keyword>
<dbReference type="Pfam" id="PF00476">
    <property type="entry name" value="DNA_pol_A"/>
    <property type="match status" value="1"/>
</dbReference>
<dbReference type="PANTHER" id="PTHR10133:SF27">
    <property type="entry name" value="DNA POLYMERASE NU"/>
    <property type="match status" value="1"/>
</dbReference>
<evidence type="ECO:0000256" key="2">
    <source>
        <dbReference type="ARBA" id="ARBA00023109"/>
    </source>
</evidence>
<feature type="domain" description="DNA-directed DNA polymerase family A palm" evidence="3">
    <location>
        <begin position="365"/>
        <end position="650"/>
    </location>
</feature>